<sequence>MTAILTVTMNPSIDVSASTEKVVPVRKLRCTNVRHDPGGGGVNVARMIKRLGGDCRALYPAGGAAGHRLRHLLDEEGILSIPIQAAAETRESFTVVDQANRDQYRFLLPGAPLSEAEWQACLDRVAALVEPPRYIVASGSLPPGVPDDFFARLARVAALIDARIMLDTSGPALAAALEAGVHLVKPNLREFRDLTGLPLDREGDWERAAEALVHAGKADIVALTLGDQGALLVSRDVHLRTRAIPVEVVSAVGAGDSFLAGLVWRLSVGDGLADAFRYAVATGTAALLTPGTELARKRDTDRLYRQLMPHRTPDRNRKRI</sequence>
<dbReference type="PIRSF" id="PIRSF000535">
    <property type="entry name" value="1PFK/6PFK/LacC"/>
    <property type="match status" value="1"/>
</dbReference>
<comment type="similarity">
    <text evidence="1 6">Belongs to the carbohydrate kinase PfkB family.</text>
</comment>
<keyword evidence="9" id="KW-1185">Reference proteome</keyword>
<dbReference type="CDD" id="cd01164">
    <property type="entry name" value="FruK_PfkB_like"/>
    <property type="match status" value="1"/>
</dbReference>
<evidence type="ECO:0000259" key="7">
    <source>
        <dbReference type="Pfam" id="PF00294"/>
    </source>
</evidence>
<gene>
    <name evidence="8" type="ORF">MUB46_06680</name>
</gene>
<dbReference type="GO" id="GO:0005524">
    <property type="term" value="F:ATP binding"/>
    <property type="evidence" value="ECO:0007669"/>
    <property type="project" value="UniProtKB-KW"/>
</dbReference>
<keyword evidence="4" id="KW-0418">Kinase</keyword>
<dbReference type="GO" id="GO:0005829">
    <property type="term" value="C:cytosol"/>
    <property type="evidence" value="ECO:0007669"/>
    <property type="project" value="TreeGrafter"/>
</dbReference>
<feature type="domain" description="Carbohydrate kinase PfkB" evidence="7">
    <location>
        <begin position="13"/>
        <end position="293"/>
    </location>
</feature>
<dbReference type="InterPro" id="IPR011611">
    <property type="entry name" value="PfkB_dom"/>
</dbReference>
<dbReference type="AlphaFoldDB" id="A0AAW5QYP3"/>
<keyword evidence="3" id="KW-0547">Nucleotide-binding</keyword>
<dbReference type="SUPFAM" id="SSF53613">
    <property type="entry name" value="Ribokinase-like"/>
    <property type="match status" value="1"/>
</dbReference>
<accession>A0AAW5QYP3</accession>
<evidence type="ECO:0000256" key="3">
    <source>
        <dbReference type="ARBA" id="ARBA00022741"/>
    </source>
</evidence>
<evidence type="ECO:0000313" key="8">
    <source>
        <dbReference type="EMBL" id="MCT8971533.1"/>
    </source>
</evidence>
<evidence type="ECO:0000256" key="1">
    <source>
        <dbReference type="ARBA" id="ARBA00010688"/>
    </source>
</evidence>
<keyword evidence="2 6" id="KW-0808">Transferase</keyword>
<keyword evidence="5" id="KW-0067">ATP-binding</keyword>
<reference evidence="8 9" key="1">
    <citation type="submission" date="2022-04" db="EMBL/GenBank/DDBJ databases">
        <authorList>
            <person name="Ye Y.-Q."/>
            <person name="Du Z.-J."/>
        </authorList>
    </citation>
    <scope>NUCLEOTIDE SEQUENCE [LARGE SCALE GENOMIC DNA]</scope>
    <source>
        <strain evidence="8 9">A6E488</strain>
    </source>
</reference>
<dbReference type="GO" id="GO:0003872">
    <property type="term" value="F:6-phosphofructokinase activity"/>
    <property type="evidence" value="ECO:0007669"/>
    <property type="project" value="TreeGrafter"/>
</dbReference>
<proteinExistence type="inferred from homology"/>
<dbReference type="NCBIfam" id="TIGR03168">
    <property type="entry name" value="1-PFK"/>
    <property type="match status" value="1"/>
</dbReference>
<dbReference type="PROSITE" id="PS00583">
    <property type="entry name" value="PFKB_KINASES_1"/>
    <property type="match status" value="1"/>
</dbReference>
<dbReference type="EMBL" id="JALIDZ010000003">
    <property type="protein sequence ID" value="MCT8971533.1"/>
    <property type="molecule type" value="Genomic_DNA"/>
</dbReference>
<dbReference type="Proteomes" id="UP001320898">
    <property type="component" value="Unassembled WGS sequence"/>
</dbReference>
<name>A0AAW5QYP3_9HYPH</name>
<dbReference type="InterPro" id="IPR002173">
    <property type="entry name" value="Carboh/pur_kinase_PfkB_CS"/>
</dbReference>
<dbReference type="InterPro" id="IPR029056">
    <property type="entry name" value="Ribokinase-like"/>
</dbReference>
<dbReference type="Pfam" id="PF00294">
    <property type="entry name" value="PfkB"/>
    <property type="match status" value="1"/>
</dbReference>
<dbReference type="Gene3D" id="3.40.1190.20">
    <property type="match status" value="1"/>
</dbReference>
<protein>
    <recommendedName>
        <fullName evidence="6">Phosphofructokinase</fullName>
    </recommendedName>
</protein>
<dbReference type="PANTHER" id="PTHR46566">
    <property type="entry name" value="1-PHOSPHOFRUCTOKINASE-RELATED"/>
    <property type="match status" value="1"/>
</dbReference>
<organism evidence="8 9">
    <name type="scientific">Microbaculum marinisediminis</name>
    <dbReference type="NCBI Taxonomy" id="2931392"/>
    <lineage>
        <taxon>Bacteria</taxon>
        <taxon>Pseudomonadati</taxon>
        <taxon>Pseudomonadota</taxon>
        <taxon>Alphaproteobacteria</taxon>
        <taxon>Hyphomicrobiales</taxon>
        <taxon>Tepidamorphaceae</taxon>
        <taxon>Microbaculum</taxon>
    </lineage>
</organism>
<evidence type="ECO:0000256" key="4">
    <source>
        <dbReference type="ARBA" id="ARBA00022777"/>
    </source>
</evidence>
<evidence type="ECO:0000256" key="6">
    <source>
        <dbReference type="PIRNR" id="PIRNR000535"/>
    </source>
</evidence>
<evidence type="ECO:0000256" key="5">
    <source>
        <dbReference type="ARBA" id="ARBA00022840"/>
    </source>
</evidence>
<evidence type="ECO:0000256" key="2">
    <source>
        <dbReference type="ARBA" id="ARBA00022679"/>
    </source>
</evidence>
<dbReference type="FunFam" id="3.40.1190.20:FF:000001">
    <property type="entry name" value="Phosphofructokinase"/>
    <property type="match status" value="1"/>
</dbReference>
<evidence type="ECO:0000313" key="9">
    <source>
        <dbReference type="Proteomes" id="UP001320898"/>
    </source>
</evidence>
<dbReference type="InterPro" id="IPR017583">
    <property type="entry name" value="Tagatose/fructose_Pkinase"/>
</dbReference>
<comment type="caution">
    <text evidence="8">The sequence shown here is derived from an EMBL/GenBank/DDBJ whole genome shotgun (WGS) entry which is preliminary data.</text>
</comment>
<dbReference type="PANTHER" id="PTHR46566:SF2">
    <property type="entry name" value="ATP-DEPENDENT 6-PHOSPHOFRUCTOKINASE ISOZYME 2"/>
    <property type="match status" value="1"/>
</dbReference>
<dbReference type="RefSeq" id="WP_261615113.1">
    <property type="nucleotide sequence ID" value="NZ_JALIDZ010000003.1"/>
</dbReference>